<sequence length="71" mass="7664">MPPPKKPAPQAKLSAMDQMIADCVRKAKARKRSGQTDKEWRAKYAASLKGGDDGAAPMSETPFAGDAFKKK</sequence>
<organism evidence="2 3">
    <name type="scientific">Nitrospirillum viridazoti CBAmc</name>
    <dbReference type="NCBI Taxonomy" id="1441467"/>
    <lineage>
        <taxon>Bacteria</taxon>
        <taxon>Pseudomonadati</taxon>
        <taxon>Pseudomonadota</taxon>
        <taxon>Alphaproteobacteria</taxon>
        <taxon>Rhodospirillales</taxon>
        <taxon>Azospirillaceae</taxon>
        <taxon>Nitrospirillum</taxon>
        <taxon>Nitrospirillum viridazoti</taxon>
    </lineage>
</organism>
<protein>
    <submittedName>
        <fullName evidence="2">Uncharacterized protein</fullName>
    </submittedName>
</protein>
<evidence type="ECO:0000313" key="3">
    <source>
        <dbReference type="Proteomes" id="UP000197153"/>
    </source>
</evidence>
<evidence type="ECO:0000313" key="2">
    <source>
        <dbReference type="EMBL" id="ASG19563.1"/>
    </source>
</evidence>
<reference evidence="2 3" key="1">
    <citation type="submission" date="2017-06" db="EMBL/GenBank/DDBJ databases">
        <title>Complete genome sequence of Nitrospirillum amazonense strain CBAmC, an endophytic nitrogen-fixing and plant growth-promoting bacterium, isolated from sugarcane.</title>
        <authorList>
            <person name="Schwab S."/>
            <person name="dos Santos Teixeira K.R."/>
            <person name="Simoes Araujo J.L."/>
            <person name="Soares Vidal M."/>
            <person name="Borges de Freitas H.R."/>
            <person name="Rivello Crivelaro A.L."/>
            <person name="Bueno de Camargo Nunes A."/>
            <person name="dos Santos C.M."/>
            <person name="Palmeira da Silva Rosa D."/>
            <person name="da Silva Padilha D."/>
            <person name="da Silva E."/>
            <person name="Araujo Terra L."/>
            <person name="Soares Mendes V."/>
            <person name="Farinelli L."/>
            <person name="Magalhaes Cruz L."/>
            <person name="Baldani J.I."/>
        </authorList>
    </citation>
    <scope>NUCLEOTIDE SEQUENCE [LARGE SCALE GENOMIC DNA]</scope>
    <source>
        <strain evidence="2 3">CBAmC</strain>
    </source>
</reference>
<proteinExistence type="predicted"/>
<accession>A0A248JLE6</accession>
<dbReference type="AlphaFoldDB" id="A0A248JLE6"/>
<keyword evidence="3" id="KW-1185">Reference proteome</keyword>
<dbReference type="Proteomes" id="UP000197153">
    <property type="component" value="Chromosome 1"/>
</dbReference>
<feature type="region of interest" description="Disordered" evidence="1">
    <location>
        <begin position="48"/>
        <end position="71"/>
    </location>
</feature>
<dbReference type="EMBL" id="CP022110">
    <property type="protein sequence ID" value="ASG19563.1"/>
    <property type="molecule type" value="Genomic_DNA"/>
</dbReference>
<name>A0A248JLE6_9PROT</name>
<gene>
    <name evidence="2" type="ORF">Y958_01030</name>
</gene>
<dbReference type="RefSeq" id="WP_088870558.1">
    <property type="nucleotide sequence ID" value="NZ_CP022110.1"/>
</dbReference>
<evidence type="ECO:0000256" key="1">
    <source>
        <dbReference type="SAM" id="MobiDB-lite"/>
    </source>
</evidence>
<dbReference type="KEGG" id="nao:Y958_01030"/>